<keyword evidence="2" id="KW-1185">Reference proteome</keyword>
<protein>
    <submittedName>
        <fullName evidence="1">Uncharacterized protein</fullName>
    </submittedName>
</protein>
<dbReference type="OrthoDB" id="5596707at2759"/>
<dbReference type="CDD" id="cd00303">
    <property type="entry name" value="retropepsin_like"/>
    <property type="match status" value="1"/>
</dbReference>
<comment type="caution">
    <text evidence="1">The sequence shown here is derived from an EMBL/GenBank/DDBJ whole genome shotgun (WGS) entry which is preliminary data.</text>
</comment>
<dbReference type="Gene3D" id="2.40.70.10">
    <property type="entry name" value="Acid Proteases"/>
    <property type="match status" value="1"/>
</dbReference>
<dbReference type="InterPro" id="IPR021109">
    <property type="entry name" value="Peptidase_aspartic_dom_sf"/>
</dbReference>
<dbReference type="AlphaFoldDB" id="A0A9P7VMS4"/>
<organism evidence="1 2">
    <name type="scientific">Guyanagaster necrorhizus</name>
    <dbReference type="NCBI Taxonomy" id="856835"/>
    <lineage>
        <taxon>Eukaryota</taxon>
        <taxon>Fungi</taxon>
        <taxon>Dikarya</taxon>
        <taxon>Basidiomycota</taxon>
        <taxon>Agaricomycotina</taxon>
        <taxon>Agaricomycetes</taxon>
        <taxon>Agaricomycetidae</taxon>
        <taxon>Agaricales</taxon>
        <taxon>Marasmiineae</taxon>
        <taxon>Physalacriaceae</taxon>
        <taxon>Guyanagaster</taxon>
    </lineage>
</organism>
<dbReference type="EMBL" id="MU250549">
    <property type="protein sequence ID" value="KAG7442754.1"/>
    <property type="molecule type" value="Genomic_DNA"/>
</dbReference>
<evidence type="ECO:0000313" key="1">
    <source>
        <dbReference type="EMBL" id="KAG7442754.1"/>
    </source>
</evidence>
<reference evidence="1" key="1">
    <citation type="submission" date="2020-11" db="EMBL/GenBank/DDBJ databases">
        <title>Adaptations for nitrogen fixation in a non-lichenized fungal sporocarp promotes dispersal by wood-feeding termites.</title>
        <authorList>
            <consortium name="DOE Joint Genome Institute"/>
            <person name="Koch R.A."/>
            <person name="Yoon G."/>
            <person name="Arayal U."/>
            <person name="Lail K."/>
            <person name="Amirebrahimi M."/>
            <person name="Labutti K."/>
            <person name="Lipzen A."/>
            <person name="Riley R."/>
            <person name="Barry K."/>
            <person name="Henrissat B."/>
            <person name="Grigoriev I.V."/>
            <person name="Herr J.R."/>
            <person name="Aime M.C."/>
        </authorList>
    </citation>
    <scope>NUCLEOTIDE SEQUENCE</scope>
    <source>
        <strain evidence="1">MCA 3950</strain>
    </source>
</reference>
<accession>A0A9P7VMS4</accession>
<proteinExistence type="predicted"/>
<dbReference type="GeneID" id="66105897"/>
<dbReference type="RefSeq" id="XP_043036254.1">
    <property type="nucleotide sequence ID" value="XM_043183600.1"/>
</dbReference>
<sequence>MYLHTGQHAHIMIADEAEGLRALTLVIDELHEVESILDKGYQVVAMSTVIWHQCRLPLDLTIKIALTSANRKIEWFLGLCRNVPFTFKGLKVLLQVHIVENTAYDVILERPFSMLCEIKIDNCTNG</sequence>
<name>A0A9P7VMS4_9AGAR</name>
<gene>
    <name evidence="1" type="ORF">BT62DRAFT_905264</name>
</gene>
<evidence type="ECO:0000313" key="2">
    <source>
        <dbReference type="Proteomes" id="UP000812287"/>
    </source>
</evidence>
<dbReference type="Proteomes" id="UP000812287">
    <property type="component" value="Unassembled WGS sequence"/>
</dbReference>